<evidence type="ECO:0000259" key="5">
    <source>
        <dbReference type="PROSITE" id="PS50123"/>
    </source>
</evidence>
<dbReference type="PRINTS" id="PR00996">
    <property type="entry name" value="CHERMTFRASE"/>
</dbReference>
<evidence type="ECO:0000313" key="7">
    <source>
        <dbReference type="Proteomes" id="UP000672602"/>
    </source>
</evidence>
<dbReference type="RefSeq" id="WP_210680721.1">
    <property type="nucleotide sequence ID" value="NZ_JAGMWN010000001.1"/>
</dbReference>
<dbReference type="Gene3D" id="3.40.50.150">
    <property type="entry name" value="Vaccinia Virus protein VP39"/>
    <property type="match status" value="1"/>
</dbReference>
<accession>A0A8J7V1U5</accession>
<dbReference type="PANTHER" id="PTHR24422">
    <property type="entry name" value="CHEMOTAXIS PROTEIN METHYLTRANSFERASE"/>
    <property type="match status" value="1"/>
</dbReference>
<dbReference type="Proteomes" id="UP000672602">
    <property type="component" value="Unassembled WGS sequence"/>
</dbReference>
<dbReference type="AlphaFoldDB" id="A0A8J7V1U5"/>
<evidence type="ECO:0000256" key="3">
    <source>
        <dbReference type="ARBA" id="ARBA00022691"/>
    </source>
</evidence>
<dbReference type="InterPro" id="IPR022642">
    <property type="entry name" value="CheR_C"/>
</dbReference>
<keyword evidence="3" id="KW-0949">S-adenosyl-L-methionine</keyword>
<evidence type="ECO:0000256" key="1">
    <source>
        <dbReference type="ARBA" id="ARBA00022603"/>
    </source>
</evidence>
<dbReference type="Gene3D" id="1.25.40.10">
    <property type="entry name" value="Tetratricopeptide repeat domain"/>
    <property type="match status" value="1"/>
</dbReference>
<gene>
    <name evidence="6" type="ORF">KAJ83_04120</name>
</gene>
<dbReference type="GO" id="GO:0032259">
    <property type="term" value="P:methylation"/>
    <property type="evidence" value="ECO:0007669"/>
    <property type="project" value="UniProtKB-KW"/>
</dbReference>
<evidence type="ECO:0000256" key="4">
    <source>
        <dbReference type="SAM" id="MobiDB-lite"/>
    </source>
</evidence>
<dbReference type="InterPro" id="IPR011990">
    <property type="entry name" value="TPR-like_helical_dom_sf"/>
</dbReference>
<proteinExistence type="predicted"/>
<dbReference type="Pfam" id="PF13181">
    <property type="entry name" value="TPR_8"/>
    <property type="match status" value="1"/>
</dbReference>
<dbReference type="SUPFAM" id="SSF53335">
    <property type="entry name" value="S-adenosyl-L-methionine-dependent methyltransferases"/>
    <property type="match status" value="1"/>
</dbReference>
<feature type="compositionally biased region" description="Low complexity" evidence="4">
    <location>
        <begin position="314"/>
        <end position="327"/>
    </location>
</feature>
<dbReference type="InterPro" id="IPR029063">
    <property type="entry name" value="SAM-dependent_MTases_sf"/>
</dbReference>
<dbReference type="InterPro" id="IPR000780">
    <property type="entry name" value="CheR_MeTrfase"/>
</dbReference>
<protein>
    <recommendedName>
        <fullName evidence="5">CheR-type methyltransferase domain-containing protein</fullName>
    </recommendedName>
</protein>
<evidence type="ECO:0000313" key="6">
    <source>
        <dbReference type="EMBL" id="MBP5856182.1"/>
    </source>
</evidence>
<dbReference type="SMART" id="SM00138">
    <property type="entry name" value="MeTrc"/>
    <property type="match status" value="1"/>
</dbReference>
<evidence type="ECO:0000256" key="2">
    <source>
        <dbReference type="ARBA" id="ARBA00022679"/>
    </source>
</evidence>
<keyword evidence="1" id="KW-0489">Methyltransferase</keyword>
<feature type="region of interest" description="Disordered" evidence="4">
    <location>
        <begin position="286"/>
        <end position="361"/>
    </location>
</feature>
<name>A0A8J7V1U5_9PROT</name>
<organism evidence="6 7">
    <name type="scientific">Marivibrio halodurans</name>
    <dbReference type="NCBI Taxonomy" id="2039722"/>
    <lineage>
        <taxon>Bacteria</taxon>
        <taxon>Pseudomonadati</taxon>
        <taxon>Pseudomonadota</taxon>
        <taxon>Alphaproteobacteria</taxon>
        <taxon>Rhodospirillales</taxon>
        <taxon>Rhodospirillaceae</taxon>
        <taxon>Marivibrio</taxon>
    </lineage>
</organism>
<dbReference type="PANTHER" id="PTHR24422:SF19">
    <property type="entry name" value="CHEMOTAXIS PROTEIN METHYLTRANSFERASE"/>
    <property type="match status" value="1"/>
</dbReference>
<comment type="caution">
    <text evidence="6">The sequence shown here is derived from an EMBL/GenBank/DDBJ whole genome shotgun (WGS) entry which is preliminary data.</text>
</comment>
<keyword evidence="2" id="KW-0808">Transferase</keyword>
<dbReference type="InterPro" id="IPR019734">
    <property type="entry name" value="TPR_rpt"/>
</dbReference>
<dbReference type="InterPro" id="IPR050903">
    <property type="entry name" value="Bact_Chemotaxis_MeTrfase"/>
</dbReference>
<dbReference type="SUPFAM" id="SSF48452">
    <property type="entry name" value="TPR-like"/>
    <property type="match status" value="1"/>
</dbReference>
<dbReference type="GO" id="GO:0008757">
    <property type="term" value="F:S-adenosylmethionine-dependent methyltransferase activity"/>
    <property type="evidence" value="ECO:0007669"/>
    <property type="project" value="InterPro"/>
</dbReference>
<dbReference type="PROSITE" id="PS50123">
    <property type="entry name" value="CHER"/>
    <property type="match status" value="1"/>
</dbReference>
<dbReference type="EMBL" id="JAGMWN010000001">
    <property type="protein sequence ID" value="MBP5856182.1"/>
    <property type="molecule type" value="Genomic_DNA"/>
</dbReference>
<keyword evidence="7" id="KW-1185">Reference proteome</keyword>
<feature type="domain" description="CheR-type methyltransferase" evidence="5">
    <location>
        <begin position="1"/>
        <end position="262"/>
    </location>
</feature>
<feature type="compositionally biased region" description="Polar residues" evidence="4">
    <location>
        <begin position="341"/>
        <end position="361"/>
    </location>
</feature>
<sequence>MSISNARESLVRLIEERLGLSSRDDWDRRLPALAGAHAGHDPALVDAEAALATLTAALREAPIESETWQMVIDAVTIGETRVLRDPAWFREIQRVALAPMIGERRRTGAHHLRLWCAGCSTGEEAYTLAMMLSDCLPDLPAWSIEIIASDLRVDALATARRGEYSERSLREAPADWIDRYFEPTRRGRHRVSDRIRRIIRFRQVNLSDDIETLRQSMGFGFDLILCRNVLMYLAEPVQVRVAATLRAALAPRGWLAVSPAEASAQWFRGLRPVSSLDAILFEAAPPMEPPKATSRTAPWDASRPTARPISRIDGTLAAPPSAAGTSASRMESPPSPKTVETRTVLSPSSSPDRGGNRDTTLNWLRRMADRGLREEARAQCLALLDQRGPHRDLYLLLSEICADMGNFDAARDAARKAIQLDASSAAAHYLLGHAQRNRGALLEARRSMRQVLMLTEVLGTAQRATDGVRLNIDQIRYAATLFLTGDAPMKKGASNGT</sequence>
<reference evidence="6" key="1">
    <citation type="submission" date="2021-04" db="EMBL/GenBank/DDBJ databases">
        <authorList>
            <person name="Zhang D.-C."/>
        </authorList>
    </citation>
    <scope>NUCLEOTIDE SEQUENCE</scope>
    <source>
        <strain evidence="6">CGMCC 1.15697</strain>
    </source>
</reference>
<dbReference type="Pfam" id="PF01739">
    <property type="entry name" value="CheR"/>
    <property type="match status" value="1"/>
</dbReference>